<dbReference type="Proteomes" id="UP000464754">
    <property type="component" value="Chromosome"/>
</dbReference>
<dbReference type="RefSeq" id="WP_270417239.1">
    <property type="nucleotide sequence ID" value="NZ_AP019695.1"/>
</dbReference>
<dbReference type="AlphaFoldDB" id="A0A6N4TF80"/>
<keyword evidence="2" id="KW-1185">Reference proteome</keyword>
<evidence type="ECO:0000313" key="2">
    <source>
        <dbReference type="Proteomes" id="UP000464754"/>
    </source>
</evidence>
<proteinExistence type="predicted"/>
<accession>A0A6N4TF80</accession>
<dbReference type="KEGG" id="aarg:Aargi30884_01940"/>
<evidence type="ECO:0000313" key="1">
    <source>
        <dbReference type="EMBL" id="BBK21291.1"/>
    </source>
</evidence>
<sequence length="43" mass="4868">MLEKYDETVSEFATIVSKENDKGDVVVLVDTDDIKKKKDHVVS</sequence>
<reference evidence="2" key="1">
    <citation type="submission" date="2019-05" db="EMBL/GenBank/DDBJ databases">
        <title>Complete genome sequencing of Absiella argi strain JCM 30884.</title>
        <authorList>
            <person name="Sakamoto M."/>
            <person name="Murakami T."/>
            <person name="Mori H."/>
        </authorList>
    </citation>
    <scope>NUCLEOTIDE SEQUENCE [LARGE SCALE GENOMIC DNA]</scope>
    <source>
        <strain evidence="2">JCM 30884</strain>
    </source>
</reference>
<protein>
    <submittedName>
        <fullName evidence="1">Uncharacterized protein</fullName>
    </submittedName>
</protein>
<gene>
    <name evidence="1" type="ORF">Aargi30884_01940</name>
</gene>
<organism evidence="1 2">
    <name type="scientific">Amedibacterium intestinale</name>
    <dbReference type="NCBI Taxonomy" id="2583452"/>
    <lineage>
        <taxon>Bacteria</taxon>
        <taxon>Bacillati</taxon>
        <taxon>Bacillota</taxon>
        <taxon>Erysipelotrichia</taxon>
        <taxon>Erysipelotrichales</taxon>
        <taxon>Erysipelotrichaceae</taxon>
        <taxon>Amedibacterium</taxon>
    </lineage>
</organism>
<name>A0A6N4TF80_9FIRM</name>
<dbReference type="EMBL" id="AP019695">
    <property type="protein sequence ID" value="BBK21291.1"/>
    <property type="molecule type" value="Genomic_DNA"/>
</dbReference>